<protein>
    <recommendedName>
        <fullName evidence="6">NADPH-dependent 1-acyldihydroxyacetone phosphate reductase</fullName>
    </recommendedName>
</protein>
<organism evidence="4 5">
    <name type="scientific">Saitozyma podzolica</name>
    <dbReference type="NCBI Taxonomy" id="1890683"/>
    <lineage>
        <taxon>Eukaryota</taxon>
        <taxon>Fungi</taxon>
        <taxon>Dikarya</taxon>
        <taxon>Basidiomycota</taxon>
        <taxon>Agaricomycotina</taxon>
        <taxon>Tremellomycetes</taxon>
        <taxon>Tremellales</taxon>
        <taxon>Trimorphomycetaceae</taxon>
        <taxon>Saitozyma</taxon>
    </lineage>
</organism>
<sequence length="294" mass="31509">MPAQISNVALVTGCSEPESLGAALALNLLGRGYKVYATARKLESMKQLEGKGCEVLALDVLDASSVVAAAEVVKEADGRLDVLVNNAGAFFPSSVLDTDPERFLALMDVNAAGLIRVVQGFADLLIKTANSKSLGAGKAVVINVASVARHGTAWQVSYDSSKAAAHIVSETMRRELAPLGVQVATVELAAVRTAMTNGQRRVEIPSSRYYPNIKEINDKWLADQDKRMQSATSPADAASEILGAALARKRPTVIFAGYQAGMFKWVWHLLPLGLVDGLMRKLKYVNMVERPSVE</sequence>
<dbReference type="PANTHER" id="PTHR44169">
    <property type="entry name" value="NADPH-DEPENDENT 1-ACYLDIHYDROXYACETONE PHOSPHATE REDUCTASE"/>
    <property type="match status" value="1"/>
</dbReference>
<comment type="caution">
    <text evidence="4">The sequence shown here is derived from an EMBL/GenBank/DDBJ whole genome shotgun (WGS) entry which is preliminary data.</text>
</comment>
<dbReference type="InterPro" id="IPR036291">
    <property type="entry name" value="NAD(P)-bd_dom_sf"/>
</dbReference>
<comment type="similarity">
    <text evidence="1 3">Belongs to the short-chain dehydrogenases/reductases (SDR) family.</text>
</comment>
<keyword evidence="5" id="KW-1185">Reference proteome</keyword>
<dbReference type="InterPro" id="IPR002347">
    <property type="entry name" value="SDR_fam"/>
</dbReference>
<dbReference type="OrthoDB" id="2102561at2759"/>
<reference evidence="4 5" key="1">
    <citation type="submission" date="2018-11" db="EMBL/GenBank/DDBJ databases">
        <title>Genome sequence of Saitozyma podzolica DSM 27192.</title>
        <authorList>
            <person name="Aliyu H."/>
            <person name="Gorte O."/>
            <person name="Ochsenreither K."/>
        </authorList>
    </citation>
    <scope>NUCLEOTIDE SEQUENCE [LARGE SCALE GENOMIC DNA]</scope>
    <source>
        <strain evidence="4 5">DSM 27192</strain>
    </source>
</reference>
<evidence type="ECO:0000256" key="3">
    <source>
        <dbReference type="RuleBase" id="RU000363"/>
    </source>
</evidence>
<accession>A0A427YG40</accession>
<dbReference type="STRING" id="1890683.A0A427YG40"/>
<evidence type="ECO:0008006" key="6">
    <source>
        <dbReference type="Google" id="ProtNLM"/>
    </source>
</evidence>
<dbReference type="PANTHER" id="PTHR44169:SF6">
    <property type="entry name" value="NADPH-DEPENDENT 1-ACYLDIHYDROXYACETONE PHOSPHATE REDUCTASE"/>
    <property type="match status" value="1"/>
</dbReference>
<dbReference type="PRINTS" id="PR00081">
    <property type="entry name" value="GDHRDH"/>
</dbReference>
<name>A0A427YG40_9TREE</name>
<proteinExistence type="inferred from homology"/>
<evidence type="ECO:0000256" key="1">
    <source>
        <dbReference type="ARBA" id="ARBA00006484"/>
    </source>
</evidence>
<dbReference type="Gene3D" id="3.40.50.720">
    <property type="entry name" value="NAD(P)-binding Rossmann-like Domain"/>
    <property type="match status" value="1"/>
</dbReference>
<dbReference type="SUPFAM" id="SSF51735">
    <property type="entry name" value="NAD(P)-binding Rossmann-fold domains"/>
    <property type="match status" value="1"/>
</dbReference>
<evidence type="ECO:0000313" key="4">
    <source>
        <dbReference type="EMBL" id="RSH90013.1"/>
    </source>
</evidence>
<dbReference type="GO" id="GO:0006654">
    <property type="term" value="P:phosphatidic acid biosynthetic process"/>
    <property type="evidence" value="ECO:0007669"/>
    <property type="project" value="TreeGrafter"/>
</dbReference>
<dbReference type="GO" id="GO:0005783">
    <property type="term" value="C:endoplasmic reticulum"/>
    <property type="evidence" value="ECO:0007669"/>
    <property type="project" value="TreeGrafter"/>
</dbReference>
<dbReference type="AlphaFoldDB" id="A0A427YG40"/>
<dbReference type="Proteomes" id="UP000279259">
    <property type="component" value="Unassembled WGS sequence"/>
</dbReference>
<gene>
    <name evidence="4" type="ORF">EHS25_001346</name>
</gene>
<dbReference type="GO" id="GO:0000140">
    <property type="term" value="F:acylglycerone-phosphate reductase (NADP+) activity"/>
    <property type="evidence" value="ECO:0007669"/>
    <property type="project" value="TreeGrafter"/>
</dbReference>
<dbReference type="GO" id="GO:0005811">
    <property type="term" value="C:lipid droplet"/>
    <property type="evidence" value="ECO:0007669"/>
    <property type="project" value="TreeGrafter"/>
</dbReference>
<dbReference type="PRINTS" id="PR00080">
    <property type="entry name" value="SDRFAMILY"/>
</dbReference>
<evidence type="ECO:0000313" key="5">
    <source>
        <dbReference type="Proteomes" id="UP000279259"/>
    </source>
</evidence>
<evidence type="ECO:0000256" key="2">
    <source>
        <dbReference type="ARBA" id="ARBA00023002"/>
    </source>
</evidence>
<dbReference type="EMBL" id="RSCD01000011">
    <property type="protein sequence ID" value="RSH90013.1"/>
    <property type="molecule type" value="Genomic_DNA"/>
</dbReference>
<keyword evidence="2" id="KW-0560">Oxidoreductase</keyword>
<dbReference type="GO" id="GO:0019433">
    <property type="term" value="P:triglyceride catabolic process"/>
    <property type="evidence" value="ECO:0007669"/>
    <property type="project" value="TreeGrafter"/>
</dbReference>
<dbReference type="GO" id="GO:0004806">
    <property type="term" value="F:triacylglycerol lipase activity"/>
    <property type="evidence" value="ECO:0007669"/>
    <property type="project" value="TreeGrafter"/>
</dbReference>
<dbReference type="Pfam" id="PF00106">
    <property type="entry name" value="adh_short"/>
    <property type="match status" value="1"/>
</dbReference>